<evidence type="ECO:0000256" key="13">
    <source>
        <dbReference type="ARBA" id="ARBA00023157"/>
    </source>
</evidence>
<name>A0A1X6P804_PORUM</name>
<accession>A0A1X6P804</accession>
<evidence type="ECO:0000256" key="17">
    <source>
        <dbReference type="SAM" id="MobiDB-lite"/>
    </source>
</evidence>
<evidence type="ECO:0000256" key="5">
    <source>
        <dbReference type="ARBA" id="ARBA00011261"/>
    </source>
</evidence>
<comment type="subcellular location">
    <subcellularLocation>
        <location evidence="3">Mitochondrion inner membrane</location>
        <topology evidence="3">Peripheral membrane protein</topology>
    </subcellularLocation>
    <subcellularLocation>
        <location evidence="2">Mitochondrion intermembrane space</location>
    </subcellularLocation>
</comment>
<evidence type="ECO:0000256" key="2">
    <source>
        <dbReference type="ARBA" id="ARBA00004569"/>
    </source>
</evidence>
<dbReference type="GO" id="GO:0032981">
    <property type="term" value="P:mitochondrial respiratory chain complex I assembly"/>
    <property type="evidence" value="ECO:0007669"/>
    <property type="project" value="TreeGrafter"/>
</dbReference>
<protein>
    <recommendedName>
        <fullName evidence="6">NADH dehydrogenase [ubiquinone] iron-sulfur protein 5</fullName>
    </recommendedName>
    <alternativeName>
        <fullName evidence="14">Complex I-15 kDa</fullName>
    </alternativeName>
    <alternativeName>
        <fullName evidence="15">NADH-ubiquinone oxidoreductase 15 kDa subunit</fullName>
    </alternativeName>
</protein>
<evidence type="ECO:0000256" key="11">
    <source>
        <dbReference type="ARBA" id="ARBA00023128"/>
    </source>
</evidence>
<evidence type="ECO:0000256" key="16">
    <source>
        <dbReference type="PIRSR" id="PIRSR619342-50"/>
    </source>
</evidence>
<keyword evidence="9" id="KW-0999">Mitochondrion inner membrane</keyword>
<dbReference type="CDD" id="cd24141">
    <property type="entry name" value="NDUFS5-like"/>
    <property type="match status" value="1"/>
</dbReference>
<proteinExistence type="inferred from homology"/>
<evidence type="ECO:0000256" key="9">
    <source>
        <dbReference type="ARBA" id="ARBA00022792"/>
    </source>
</evidence>
<organism evidence="18 19">
    <name type="scientific">Porphyra umbilicalis</name>
    <name type="common">Purple laver</name>
    <name type="synonym">Red alga</name>
    <dbReference type="NCBI Taxonomy" id="2786"/>
    <lineage>
        <taxon>Eukaryota</taxon>
        <taxon>Rhodophyta</taxon>
        <taxon>Bangiophyceae</taxon>
        <taxon>Bangiales</taxon>
        <taxon>Bangiaceae</taxon>
        <taxon>Porphyra</taxon>
    </lineage>
</organism>
<keyword evidence="10" id="KW-0249">Electron transport</keyword>
<keyword evidence="11" id="KW-0496">Mitochondrion</keyword>
<gene>
    <name evidence="18" type="ORF">BU14_0165s0013</name>
</gene>
<evidence type="ECO:0000256" key="10">
    <source>
        <dbReference type="ARBA" id="ARBA00022982"/>
    </source>
</evidence>
<dbReference type="GO" id="GO:0005743">
    <property type="term" value="C:mitochondrial inner membrane"/>
    <property type="evidence" value="ECO:0007669"/>
    <property type="project" value="UniProtKB-SubCell"/>
</dbReference>
<keyword evidence="12" id="KW-0472">Membrane</keyword>
<dbReference type="OrthoDB" id="9992197at2759"/>
<evidence type="ECO:0000313" key="19">
    <source>
        <dbReference type="Proteomes" id="UP000218209"/>
    </source>
</evidence>
<dbReference type="PANTHER" id="PTHR15224:SF1">
    <property type="entry name" value="NADH DEHYDROGENASE [UBIQUINONE] IRON-SULFUR PROTEIN 5"/>
    <property type="match status" value="1"/>
</dbReference>
<evidence type="ECO:0000256" key="8">
    <source>
        <dbReference type="ARBA" id="ARBA00022660"/>
    </source>
</evidence>
<keyword evidence="7" id="KW-0813">Transport</keyword>
<comment type="function">
    <text evidence="1">Accessory subunit of the mitochondrial membrane respiratory chain NADH dehydrogenase (Complex I), that is believed not to be involved in catalysis. Complex I functions in the transfer of electrons from NADH to the respiratory chain. The immediate electron acceptor for the enzyme is believed to be ubiquinone.</text>
</comment>
<keyword evidence="19" id="KW-1185">Reference proteome</keyword>
<evidence type="ECO:0000256" key="4">
    <source>
        <dbReference type="ARBA" id="ARBA00007372"/>
    </source>
</evidence>
<feature type="region of interest" description="Disordered" evidence="17">
    <location>
        <begin position="69"/>
        <end position="89"/>
    </location>
</feature>
<dbReference type="PANTHER" id="PTHR15224">
    <property type="entry name" value="NADH DEHYDROGENASE [UBIQUINONE] IRON-SULFUR PROTEIN 5"/>
    <property type="match status" value="1"/>
</dbReference>
<reference evidence="18 19" key="1">
    <citation type="submission" date="2017-03" db="EMBL/GenBank/DDBJ databases">
        <title>WGS assembly of Porphyra umbilicalis.</title>
        <authorList>
            <person name="Brawley S.H."/>
            <person name="Blouin N.A."/>
            <person name="Ficko-Blean E."/>
            <person name="Wheeler G.L."/>
            <person name="Lohr M."/>
            <person name="Goodson H.V."/>
            <person name="Jenkins J.W."/>
            <person name="Blaby-Haas C.E."/>
            <person name="Helliwell K.E."/>
            <person name="Chan C."/>
            <person name="Marriage T."/>
            <person name="Bhattacharya D."/>
            <person name="Klein A.S."/>
            <person name="Badis Y."/>
            <person name="Brodie J."/>
            <person name="Cao Y."/>
            <person name="Collen J."/>
            <person name="Dittami S.M."/>
            <person name="Gachon C.M."/>
            <person name="Green B.R."/>
            <person name="Karpowicz S."/>
            <person name="Kim J.W."/>
            <person name="Kudahl U."/>
            <person name="Lin S."/>
            <person name="Michel G."/>
            <person name="Mittag M."/>
            <person name="Olson B.J."/>
            <person name="Pangilinan J."/>
            <person name="Peng Y."/>
            <person name="Qiu H."/>
            <person name="Shu S."/>
            <person name="Singer J.T."/>
            <person name="Smith A.G."/>
            <person name="Sprecher B.N."/>
            <person name="Wagner V."/>
            <person name="Wang W."/>
            <person name="Wang Z.-Y."/>
            <person name="Yan J."/>
            <person name="Yarish C."/>
            <person name="Zoeuner-Riek S."/>
            <person name="Zhuang Y."/>
            <person name="Zou Y."/>
            <person name="Lindquist E.A."/>
            <person name="Grimwood J."/>
            <person name="Barry K."/>
            <person name="Rokhsar D.S."/>
            <person name="Schmutz J."/>
            <person name="Stiller J.W."/>
            <person name="Grossman A.R."/>
            <person name="Prochnik S.E."/>
        </authorList>
    </citation>
    <scope>NUCLEOTIDE SEQUENCE [LARGE SCALE GENOMIC DNA]</scope>
    <source>
        <strain evidence="18">4086291</strain>
    </source>
</reference>
<dbReference type="InterPro" id="IPR019342">
    <property type="entry name" value="NADH_UbQ_OxRdtase_FeS-su5"/>
</dbReference>
<dbReference type="Proteomes" id="UP000218209">
    <property type="component" value="Unassembled WGS sequence"/>
</dbReference>
<sequence>MASGGVGTRGTSGRCYSLWMDYSQCVDDAAVPTACLDVRDDYIECLHHYKEFMRMKVVAAEMVAKGLKTVGEKPPPSAATPAGHGGGGH</sequence>
<evidence type="ECO:0000256" key="7">
    <source>
        <dbReference type="ARBA" id="ARBA00022448"/>
    </source>
</evidence>
<dbReference type="GO" id="GO:0005758">
    <property type="term" value="C:mitochondrial intermembrane space"/>
    <property type="evidence" value="ECO:0007669"/>
    <property type="project" value="UniProtKB-SubCell"/>
</dbReference>
<comment type="similarity">
    <text evidence="4">Belongs to the complex I NDUFS5 subunit family.</text>
</comment>
<keyword evidence="8" id="KW-0679">Respiratory chain</keyword>
<evidence type="ECO:0000256" key="6">
    <source>
        <dbReference type="ARBA" id="ARBA00013482"/>
    </source>
</evidence>
<evidence type="ECO:0000256" key="15">
    <source>
        <dbReference type="ARBA" id="ARBA00032739"/>
    </source>
</evidence>
<evidence type="ECO:0000313" key="18">
    <source>
        <dbReference type="EMBL" id="OSX77019.1"/>
    </source>
</evidence>
<evidence type="ECO:0000256" key="1">
    <source>
        <dbReference type="ARBA" id="ARBA00003195"/>
    </source>
</evidence>
<evidence type="ECO:0000256" key="12">
    <source>
        <dbReference type="ARBA" id="ARBA00023136"/>
    </source>
</evidence>
<feature type="disulfide bond" evidence="16">
    <location>
        <begin position="25"/>
        <end position="35"/>
    </location>
</feature>
<evidence type="ECO:0000256" key="3">
    <source>
        <dbReference type="ARBA" id="ARBA00004637"/>
    </source>
</evidence>
<comment type="subunit">
    <text evidence="5">Mammalian complex I is composed of 45 different subunits. This is a component of the iron-sulfur (IP) fragment of the enzyme.</text>
</comment>
<dbReference type="EMBL" id="KV918848">
    <property type="protein sequence ID" value="OSX77019.1"/>
    <property type="molecule type" value="Genomic_DNA"/>
</dbReference>
<dbReference type="AlphaFoldDB" id="A0A1X6P804"/>
<keyword evidence="13 16" id="KW-1015">Disulfide bond</keyword>
<feature type="disulfide bond" evidence="16">
    <location>
        <begin position="15"/>
        <end position="45"/>
    </location>
</feature>
<evidence type="ECO:0000256" key="14">
    <source>
        <dbReference type="ARBA" id="ARBA00031222"/>
    </source>
</evidence>